<comment type="caution">
    <text evidence="1">The sequence shown here is derived from an EMBL/GenBank/DDBJ whole genome shotgun (WGS) entry which is preliminary data.</text>
</comment>
<proteinExistence type="predicted"/>
<evidence type="ECO:0000313" key="2">
    <source>
        <dbReference type="Proteomes" id="UP001247754"/>
    </source>
</evidence>
<gene>
    <name evidence="1" type="ORF">RGD00_16965</name>
</gene>
<reference evidence="1 2" key="1">
    <citation type="submission" date="2023-09" db="EMBL/GenBank/DDBJ databases">
        <title>Xinfangfangia sedmenti sp. nov., isolated the sedment.</title>
        <authorList>
            <person name="Xu L."/>
        </authorList>
    </citation>
    <scope>NUCLEOTIDE SEQUENCE [LARGE SCALE GENOMIC DNA]</scope>
    <source>
        <strain evidence="1 2">LG-4</strain>
    </source>
</reference>
<dbReference type="RefSeq" id="WP_310458476.1">
    <property type="nucleotide sequence ID" value="NZ_JAVKPH010000024.1"/>
</dbReference>
<dbReference type="Pfam" id="PF13289">
    <property type="entry name" value="SIR2_2"/>
    <property type="match status" value="1"/>
</dbReference>
<dbReference type="Proteomes" id="UP001247754">
    <property type="component" value="Unassembled WGS sequence"/>
</dbReference>
<organism evidence="1 2">
    <name type="scientific">Ruixingdingia sedimenti</name>
    <dbReference type="NCBI Taxonomy" id="3073604"/>
    <lineage>
        <taxon>Bacteria</taxon>
        <taxon>Pseudomonadati</taxon>
        <taxon>Pseudomonadota</taxon>
        <taxon>Alphaproteobacteria</taxon>
        <taxon>Rhodobacterales</taxon>
        <taxon>Paracoccaceae</taxon>
        <taxon>Ruixingdingia</taxon>
    </lineage>
</organism>
<protein>
    <submittedName>
        <fullName evidence="1">SIR2 family protein</fullName>
    </submittedName>
</protein>
<accession>A0ABU1FBT2</accession>
<evidence type="ECO:0000313" key="1">
    <source>
        <dbReference type="EMBL" id="MDR5654307.1"/>
    </source>
</evidence>
<sequence length="297" mass="34235">MVASLASILGGPQPPALLLGNGINRHRNNDENSSWERLLQILAERHGLQLTQDQLKEMSNTEFFDILDLARPFDDRSNLQRDFCDLMKSWQHNDHHGTLMSWAARRSAPVITVNFDEMLSQAIGAAFIRTKSGFTDFYPWSSYFSTDSIGDARSSFAIWHAHGMAKYPRSIRLGLTHYMGSVERARRLIYGTGGLRSKAVTKPEDWKGAGTWLEPFFFCPIVVIGFAFGKDENFLRWLFLERARLHRIKPDMKTDAWFVVKGAADDDHRRPFLERIGIKMIFVESYEEIYENPAWKR</sequence>
<keyword evidence="2" id="KW-1185">Reference proteome</keyword>
<name>A0ABU1FBT2_9RHOB</name>
<dbReference type="EMBL" id="JAVKPH010000024">
    <property type="protein sequence ID" value="MDR5654307.1"/>
    <property type="molecule type" value="Genomic_DNA"/>
</dbReference>